<organism evidence="9 10">
    <name type="scientific">candidate division WOR-1 bacterium RIFOXYB2_FULL_36_35</name>
    <dbReference type="NCBI Taxonomy" id="1802578"/>
    <lineage>
        <taxon>Bacteria</taxon>
        <taxon>Bacillati</taxon>
        <taxon>Saganbacteria</taxon>
    </lineage>
</organism>
<feature type="domain" description="Nucleoside diphosphate kinase-like" evidence="8">
    <location>
        <begin position="2"/>
        <end position="139"/>
    </location>
</feature>
<comment type="caution">
    <text evidence="9">The sequence shown here is derived from an EMBL/GenBank/DDBJ whole genome shotgun (WGS) entry which is preliminary data.</text>
</comment>
<dbReference type="InterPro" id="IPR036850">
    <property type="entry name" value="NDK-like_dom_sf"/>
</dbReference>
<feature type="binding site" evidence="6">
    <location>
        <position position="10"/>
    </location>
    <ligand>
        <name>ATP</name>
        <dbReference type="ChEBI" id="CHEBI:30616"/>
    </ligand>
</feature>
<dbReference type="PROSITE" id="PS51374">
    <property type="entry name" value="NDPK_LIKE"/>
    <property type="match status" value="1"/>
</dbReference>
<feature type="binding site" evidence="6">
    <location>
        <position position="120"/>
    </location>
    <ligand>
        <name>ATP</name>
        <dbReference type="ChEBI" id="CHEBI:30616"/>
    </ligand>
</feature>
<proteinExistence type="inferred from homology"/>
<feature type="binding site" evidence="6">
    <location>
        <position position="86"/>
    </location>
    <ligand>
        <name>ATP</name>
        <dbReference type="ChEBI" id="CHEBI:30616"/>
    </ligand>
</feature>
<dbReference type="CDD" id="cd04413">
    <property type="entry name" value="NDPk_I"/>
    <property type="match status" value="1"/>
</dbReference>
<evidence type="ECO:0000256" key="4">
    <source>
        <dbReference type="ARBA" id="ARBA00022777"/>
    </source>
</evidence>
<dbReference type="SUPFAM" id="SSF54919">
    <property type="entry name" value="Nucleoside diphosphate kinase, NDK"/>
    <property type="match status" value="1"/>
</dbReference>
<sequence length="139" mass="15768">MQEQTFCIIKPDAVSRGIADKIKKKLTDSGFEILESKLVNMTLDEAQKLYVVHKNKPFYNGLVKFITSGQICLMKLQREDAVSKLREIMGATDPRKAEAGTIRAEFKEENVFDENGSIKNMIHGSDSDENAKYELSIFF</sequence>
<gene>
    <name evidence="9" type="ORF">A2290_09045</name>
</gene>
<protein>
    <submittedName>
        <fullName evidence="9">Nucleoside-diphosphate kinase</fullName>
    </submittedName>
</protein>
<evidence type="ECO:0000256" key="7">
    <source>
        <dbReference type="RuleBase" id="RU004011"/>
    </source>
</evidence>
<dbReference type="InterPro" id="IPR034907">
    <property type="entry name" value="NDK-like_dom"/>
</dbReference>
<keyword evidence="4 9" id="KW-0418">Kinase</keyword>
<dbReference type="AlphaFoldDB" id="A0A1F4S4M3"/>
<evidence type="ECO:0000259" key="8">
    <source>
        <dbReference type="SMART" id="SM00562"/>
    </source>
</evidence>
<dbReference type="PANTHER" id="PTHR46161">
    <property type="entry name" value="NUCLEOSIDE DIPHOSPHATE KINASE"/>
    <property type="match status" value="1"/>
</dbReference>
<dbReference type="Pfam" id="PF00334">
    <property type="entry name" value="NDK"/>
    <property type="match status" value="1"/>
</dbReference>
<feature type="binding site" evidence="6">
    <location>
        <position position="103"/>
    </location>
    <ligand>
        <name>ATP</name>
        <dbReference type="ChEBI" id="CHEBI:30616"/>
    </ligand>
</feature>
<dbReference type="GO" id="GO:0006183">
    <property type="term" value="P:GTP biosynthetic process"/>
    <property type="evidence" value="ECO:0007669"/>
    <property type="project" value="InterPro"/>
</dbReference>
<feature type="active site" description="Pros-phosphohistidine intermediate" evidence="6">
    <location>
        <position position="123"/>
    </location>
</feature>
<evidence type="ECO:0000256" key="5">
    <source>
        <dbReference type="ARBA" id="ARBA00022840"/>
    </source>
</evidence>
<dbReference type="SMART" id="SM00562">
    <property type="entry name" value="NDK"/>
    <property type="match status" value="1"/>
</dbReference>
<feature type="binding site" evidence="6">
    <location>
        <position position="92"/>
    </location>
    <ligand>
        <name>ATP</name>
        <dbReference type="ChEBI" id="CHEBI:30616"/>
    </ligand>
</feature>
<keyword evidence="3" id="KW-0547">Nucleotide-binding</keyword>
<accession>A0A1F4S4M3</accession>
<evidence type="ECO:0000256" key="1">
    <source>
        <dbReference type="ARBA" id="ARBA00008142"/>
    </source>
</evidence>
<evidence type="ECO:0000313" key="9">
    <source>
        <dbReference type="EMBL" id="OGC15360.1"/>
    </source>
</evidence>
<name>A0A1F4S4M3_UNCSA</name>
<keyword evidence="2" id="KW-0808">Transferase</keyword>
<dbReference type="GO" id="GO:0006241">
    <property type="term" value="P:CTP biosynthetic process"/>
    <property type="evidence" value="ECO:0007669"/>
    <property type="project" value="InterPro"/>
</dbReference>
<dbReference type="Proteomes" id="UP000177905">
    <property type="component" value="Unassembled WGS sequence"/>
</dbReference>
<feature type="binding site" evidence="6">
    <location>
        <position position="58"/>
    </location>
    <ligand>
        <name>ATP</name>
        <dbReference type="ChEBI" id="CHEBI:30616"/>
    </ligand>
</feature>
<dbReference type="Gene3D" id="3.30.70.141">
    <property type="entry name" value="Nucleoside diphosphate kinase-like domain"/>
    <property type="match status" value="1"/>
</dbReference>
<dbReference type="PRINTS" id="PR01243">
    <property type="entry name" value="NUCDPKINASE"/>
</dbReference>
<dbReference type="GO" id="GO:0004550">
    <property type="term" value="F:nucleoside diphosphate kinase activity"/>
    <property type="evidence" value="ECO:0007669"/>
    <property type="project" value="InterPro"/>
</dbReference>
<dbReference type="InterPro" id="IPR001564">
    <property type="entry name" value="Nucleoside_diP_kinase"/>
</dbReference>
<evidence type="ECO:0000256" key="6">
    <source>
        <dbReference type="PROSITE-ProRule" id="PRU00706"/>
    </source>
</evidence>
<evidence type="ECO:0000313" key="10">
    <source>
        <dbReference type="Proteomes" id="UP000177905"/>
    </source>
</evidence>
<dbReference type="GO" id="GO:0005524">
    <property type="term" value="F:ATP binding"/>
    <property type="evidence" value="ECO:0007669"/>
    <property type="project" value="UniProtKB-KW"/>
</dbReference>
<reference evidence="9 10" key="1">
    <citation type="journal article" date="2016" name="Nat. Commun.">
        <title>Thousands of microbial genomes shed light on interconnected biogeochemical processes in an aquifer system.</title>
        <authorList>
            <person name="Anantharaman K."/>
            <person name="Brown C.T."/>
            <person name="Hug L.A."/>
            <person name="Sharon I."/>
            <person name="Castelle C.J."/>
            <person name="Probst A.J."/>
            <person name="Thomas B.C."/>
            <person name="Singh A."/>
            <person name="Wilkins M.J."/>
            <person name="Karaoz U."/>
            <person name="Brodie E.L."/>
            <person name="Williams K.H."/>
            <person name="Hubbard S.S."/>
            <person name="Banfield J.F."/>
        </authorList>
    </citation>
    <scope>NUCLEOTIDE SEQUENCE [LARGE SCALE GENOMIC DNA]</scope>
</reference>
<dbReference type="GO" id="GO:0006228">
    <property type="term" value="P:UTP biosynthetic process"/>
    <property type="evidence" value="ECO:0007669"/>
    <property type="project" value="InterPro"/>
</dbReference>
<comment type="similarity">
    <text evidence="1 6 7">Belongs to the NDK family.</text>
</comment>
<keyword evidence="5" id="KW-0067">ATP-binding</keyword>
<evidence type="ECO:0000256" key="3">
    <source>
        <dbReference type="ARBA" id="ARBA00022741"/>
    </source>
</evidence>
<dbReference type="EMBL" id="MEUA01000021">
    <property type="protein sequence ID" value="OGC15360.1"/>
    <property type="molecule type" value="Genomic_DNA"/>
</dbReference>
<dbReference type="PANTHER" id="PTHR46161:SF3">
    <property type="entry name" value="NUCLEOSIDE DIPHOSPHATE KINASE DDB_G0292928-RELATED"/>
    <property type="match status" value="1"/>
</dbReference>
<evidence type="ECO:0000256" key="2">
    <source>
        <dbReference type="ARBA" id="ARBA00022679"/>
    </source>
</evidence>